<reference evidence="1" key="1">
    <citation type="journal article" date="2020" name="New Phytol.">
        <title>Comparative genomics reveals dynamic genome evolution in host specialist ectomycorrhizal fungi.</title>
        <authorList>
            <person name="Lofgren L.A."/>
            <person name="Nguyen N.H."/>
            <person name="Vilgalys R."/>
            <person name="Ruytinx J."/>
            <person name="Liao H.L."/>
            <person name="Branco S."/>
            <person name="Kuo A."/>
            <person name="LaButti K."/>
            <person name="Lipzen A."/>
            <person name="Andreopoulos W."/>
            <person name="Pangilinan J."/>
            <person name="Riley R."/>
            <person name="Hundley H."/>
            <person name="Na H."/>
            <person name="Barry K."/>
            <person name="Grigoriev I.V."/>
            <person name="Stajich J.E."/>
            <person name="Kennedy P.G."/>
        </authorList>
    </citation>
    <scope>NUCLEOTIDE SEQUENCE</scope>
    <source>
        <strain evidence="1">MN1</strain>
    </source>
</reference>
<keyword evidence="2" id="KW-1185">Reference proteome</keyword>
<evidence type="ECO:0000313" key="2">
    <source>
        <dbReference type="Proteomes" id="UP000807769"/>
    </source>
</evidence>
<dbReference type="AlphaFoldDB" id="A0A9P7EKA2"/>
<sequence>MPSHSSMVYWPDLEPVWISSWDMANIMEYTVSQFTVIRLALGKSHVPWTIMFQKLFIQHLLWEADVGMLDDEGFFTKFFDHKVNILGESHLLASYHIVLVYQYSWWKDQFDVIPFEMPHCIQPDELIELYQEHAKQLMTVQTFIVHAGSHITPMYMTPWLPQKSYWVLKNEVGQVNHIVNGIERWVKYISS</sequence>
<proteinExistence type="predicted"/>
<name>A0A9P7EKA2_9AGAM</name>
<protein>
    <submittedName>
        <fullName evidence="1">Uncharacterized protein</fullName>
    </submittedName>
</protein>
<dbReference type="Proteomes" id="UP000807769">
    <property type="component" value="Unassembled WGS sequence"/>
</dbReference>
<dbReference type="RefSeq" id="XP_041197926.1">
    <property type="nucleotide sequence ID" value="XM_041332439.1"/>
</dbReference>
<gene>
    <name evidence="1" type="ORF">BJ212DRAFT_1296391</name>
</gene>
<evidence type="ECO:0000313" key="1">
    <source>
        <dbReference type="EMBL" id="KAG1823866.1"/>
    </source>
</evidence>
<accession>A0A9P7EKA2</accession>
<dbReference type="EMBL" id="JABBWG010000004">
    <property type="protein sequence ID" value="KAG1823866.1"/>
    <property type="molecule type" value="Genomic_DNA"/>
</dbReference>
<dbReference type="GeneID" id="64626456"/>
<comment type="caution">
    <text evidence="1">The sequence shown here is derived from an EMBL/GenBank/DDBJ whole genome shotgun (WGS) entry which is preliminary data.</text>
</comment>
<dbReference type="OrthoDB" id="2677218at2759"/>
<organism evidence="1 2">
    <name type="scientific">Suillus subaureus</name>
    <dbReference type="NCBI Taxonomy" id="48587"/>
    <lineage>
        <taxon>Eukaryota</taxon>
        <taxon>Fungi</taxon>
        <taxon>Dikarya</taxon>
        <taxon>Basidiomycota</taxon>
        <taxon>Agaricomycotina</taxon>
        <taxon>Agaricomycetes</taxon>
        <taxon>Agaricomycetidae</taxon>
        <taxon>Boletales</taxon>
        <taxon>Suillineae</taxon>
        <taxon>Suillaceae</taxon>
        <taxon>Suillus</taxon>
    </lineage>
</organism>